<dbReference type="Pfam" id="PF00632">
    <property type="entry name" value="HECT"/>
    <property type="match status" value="1"/>
</dbReference>
<dbReference type="GO" id="GO:0016567">
    <property type="term" value="P:protein ubiquitination"/>
    <property type="evidence" value="ECO:0007669"/>
    <property type="project" value="TreeGrafter"/>
</dbReference>
<feature type="region of interest" description="Disordered" evidence="7">
    <location>
        <begin position="412"/>
        <end position="701"/>
    </location>
</feature>
<evidence type="ECO:0000256" key="6">
    <source>
        <dbReference type="PROSITE-ProRule" id="PRU00104"/>
    </source>
</evidence>
<dbReference type="Proteomes" id="UP000433483">
    <property type="component" value="Unassembled WGS sequence"/>
</dbReference>
<dbReference type="InterPro" id="IPR050409">
    <property type="entry name" value="E3_ubiq-protein_ligase"/>
</dbReference>
<feature type="compositionally biased region" description="Acidic residues" evidence="7">
    <location>
        <begin position="612"/>
        <end position="633"/>
    </location>
</feature>
<dbReference type="EMBL" id="QXGF01000050">
    <property type="protein sequence ID" value="KAE8948410.1"/>
    <property type="molecule type" value="Genomic_DNA"/>
</dbReference>
<dbReference type="EMBL" id="QXGA01000187">
    <property type="protein sequence ID" value="KAE9150473.1"/>
    <property type="molecule type" value="Genomic_DNA"/>
</dbReference>
<dbReference type="PROSITE" id="PS50237">
    <property type="entry name" value="HECT"/>
    <property type="match status" value="1"/>
</dbReference>
<feature type="compositionally biased region" description="Polar residues" evidence="7">
    <location>
        <begin position="353"/>
        <end position="363"/>
    </location>
</feature>
<feature type="region of interest" description="Disordered" evidence="7">
    <location>
        <begin position="170"/>
        <end position="211"/>
    </location>
</feature>
<dbReference type="InterPro" id="IPR035983">
    <property type="entry name" value="Hect_E3_ubiquitin_ligase"/>
</dbReference>
<name>A0A6A3ZF41_9STRA</name>
<dbReference type="OrthoDB" id="423283at2759"/>
<feature type="compositionally biased region" description="Low complexity" evidence="7">
    <location>
        <begin position="64"/>
        <end position="76"/>
    </location>
</feature>
<protein>
    <recommendedName>
        <fullName evidence="3">HECT-type E3 ubiquitin transferase</fullName>
        <ecNumber evidence="3">2.3.2.26</ecNumber>
    </recommendedName>
</protein>
<dbReference type="PANTHER" id="PTHR11254:SF440">
    <property type="entry name" value="E3 UBIQUITIN-PROTEIN LIGASE NEDD-4"/>
    <property type="match status" value="1"/>
</dbReference>
<evidence type="ECO:0000256" key="7">
    <source>
        <dbReference type="SAM" id="MobiDB-lite"/>
    </source>
</evidence>
<feature type="compositionally biased region" description="Basic and acidic residues" evidence="7">
    <location>
        <begin position="461"/>
        <end position="479"/>
    </location>
</feature>
<evidence type="ECO:0000256" key="5">
    <source>
        <dbReference type="ARBA" id="ARBA00022786"/>
    </source>
</evidence>
<feature type="compositionally biased region" description="Polar residues" evidence="7">
    <location>
        <begin position="654"/>
        <end position="672"/>
    </location>
</feature>
<evidence type="ECO:0000313" key="11">
    <source>
        <dbReference type="EMBL" id="KAE9136859.1"/>
    </source>
</evidence>
<dbReference type="EMBL" id="QXFW01000055">
    <property type="protein sequence ID" value="KAE9027717.1"/>
    <property type="molecule type" value="Genomic_DNA"/>
</dbReference>
<evidence type="ECO:0000313" key="13">
    <source>
        <dbReference type="EMBL" id="KAE9234385.1"/>
    </source>
</evidence>
<feature type="region of interest" description="Disordered" evidence="7">
    <location>
        <begin position="333"/>
        <end position="395"/>
    </location>
</feature>
<feature type="region of interest" description="Disordered" evidence="7">
    <location>
        <begin position="1479"/>
        <end position="1571"/>
    </location>
</feature>
<feature type="compositionally biased region" description="Polar residues" evidence="7">
    <location>
        <begin position="178"/>
        <end position="189"/>
    </location>
</feature>
<evidence type="ECO:0000256" key="1">
    <source>
        <dbReference type="ARBA" id="ARBA00000885"/>
    </source>
</evidence>
<gene>
    <name evidence="15" type="ORF">PF001_g1670</name>
    <name evidence="14" type="ORF">PF002_g2145</name>
    <name evidence="13" type="ORF">PF005_g1919</name>
    <name evidence="12" type="ORF">PF006_g5143</name>
    <name evidence="11" type="ORF">PF007_g2036</name>
    <name evidence="9" type="ORF">PF009_g2003</name>
    <name evidence="10" type="ORF">PF011_g1902</name>
</gene>
<dbReference type="Gene3D" id="3.90.1750.10">
    <property type="entry name" value="Hect, E3 ligase catalytic domains"/>
    <property type="match status" value="1"/>
</dbReference>
<dbReference type="Proteomes" id="UP000460718">
    <property type="component" value="Unassembled WGS sequence"/>
</dbReference>
<proteinExistence type="predicted"/>
<keyword evidence="4" id="KW-0808">Transferase</keyword>
<evidence type="ECO:0000313" key="15">
    <source>
        <dbReference type="EMBL" id="KAE9327918.1"/>
    </source>
</evidence>
<dbReference type="SMART" id="SM00119">
    <property type="entry name" value="HECTc"/>
    <property type="match status" value="1"/>
</dbReference>
<dbReference type="EC" id="2.3.2.26" evidence="3"/>
<dbReference type="Proteomes" id="UP000440367">
    <property type="component" value="Unassembled WGS sequence"/>
</dbReference>
<feature type="compositionally biased region" description="Acidic residues" evidence="7">
    <location>
        <begin position="673"/>
        <end position="682"/>
    </location>
</feature>
<evidence type="ECO:0000313" key="10">
    <source>
        <dbReference type="EMBL" id="KAE9027717.1"/>
    </source>
</evidence>
<comment type="pathway">
    <text evidence="2">Protein modification; protein ubiquitination.</text>
</comment>
<dbReference type="Proteomes" id="UP000437068">
    <property type="component" value="Unassembled WGS sequence"/>
</dbReference>
<evidence type="ECO:0000256" key="4">
    <source>
        <dbReference type="ARBA" id="ARBA00022679"/>
    </source>
</evidence>
<feature type="compositionally biased region" description="Basic and acidic residues" evidence="7">
    <location>
        <begin position="1"/>
        <end position="17"/>
    </location>
</feature>
<dbReference type="GO" id="GO:0005737">
    <property type="term" value="C:cytoplasm"/>
    <property type="evidence" value="ECO:0007669"/>
    <property type="project" value="TreeGrafter"/>
</dbReference>
<dbReference type="GO" id="GO:0006511">
    <property type="term" value="P:ubiquitin-dependent protein catabolic process"/>
    <property type="evidence" value="ECO:0007669"/>
    <property type="project" value="TreeGrafter"/>
</dbReference>
<dbReference type="PANTHER" id="PTHR11254">
    <property type="entry name" value="HECT DOMAIN UBIQUITIN-PROTEIN LIGASE"/>
    <property type="match status" value="1"/>
</dbReference>
<evidence type="ECO:0000256" key="2">
    <source>
        <dbReference type="ARBA" id="ARBA00004906"/>
    </source>
</evidence>
<feature type="region of interest" description="Disordered" evidence="7">
    <location>
        <begin position="1"/>
        <end position="132"/>
    </location>
</feature>
<feature type="active site" description="Glycyl thioester intermediate" evidence="6">
    <location>
        <position position="1413"/>
    </location>
</feature>
<evidence type="ECO:0000313" key="14">
    <source>
        <dbReference type="EMBL" id="KAE9255835.1"/>
    </source>
</evidence>
<dbReference type="Gene3D" id="3.30.2410.10">
    <property type="entry name" value="Hect, E3 ligase catalytic domain"/>
    <property type="match status" value="1"/>
</dbReference>
<evidence type="ECO:0000313" key="22">
    <source>
        <dbReference type="Proteomes" id="UP000460718"/>
    </source>
</evidence>
<dbReference type="EMBL" id="QXGE01000042">
    <property type="protein sequence ID" value="KAE9327918.1"/>
    <property type="molecule type" value="Genomic_DNA"/>
</dbReference>
<evidence type="ECO:0000313" key="9">
    <source>
        <dbReference type="EMBL" id="KAE8948410.1"/>
    </source>
</evidence>
<evidence type="ECO:0000313" key="18">
    <source>
        <dbReference type="Proteomes" id="UP000437068"/>
    </source>
</evidence>
<feature type="compositionally biased region" description="Acidic residues" evidence="7">
    <location>
        <begin position="581"/>
        <end position="598"/>
    </location>
</feature>
<evidence type="ECO:0000313" key="20">
    <source>
        <dbReference type="Proteomes" id="UP000440732"/>
    </source>
</evidence>
<feature type="compositionally biased region" description="Low complexity" evidence="7">
    <location>
        <begin position="1536"/>
        <end position="1549"/>
    </location>
</feature>
<reference evidence="16 17" key="1">
    <citation type="submission" date="2018-08" db="EMBL/GenBank/DDBJ databases">
        <title>Genomic investigation of the strawberry pathogen Phytophthora fragariae indicates pathogenicity is determined by transcriptional variation in three key races.</title>
        <authorList>
            <person name="Adams T.M."/>
            <person name="Armitage A.D."/>
            <person name="Sobczyk M.K."/>
            <person name="Bates H.J."/>
            <person name="Dunwell J.M."/>
            <person name="Nellist C.F."/>
            <person name="Harrison R.J."/>
        </authorList>
    </citation>
    <scope>NUCLEOTIDE SEQUENCE [LARGE SCALE GENOMIC DNA]</scope>
    <source>
        <strain evidence="15 18">A4</strain>
        <strain evidence="14 19">BC-1</strain>
        <strain evidence="13 17">NOV-27</strain>
        <strain evidence="12 20">NOV-5</strain>
        <strain evidence="11 21">NOV-71</strain>
        <strain evidence="9 16">NOV-9</strain>
        <strain evidence="10 22">SCRP245</strain>
    </source>
</reference>
<dbReference type="Proteomes" id="UP000441208">
    <property type="component" value="Unassembled WGS sequence"/>
</dbReference>
<evidence type="ECO:0000313" key="16">
    <source>
        <dbReference type="Proteomes" id="UP000429523"/>
    </source>
</evidence>
<organism evidence="13 17">
    <name type="scientific">Phytophthora fragariae</name>
    <dbReference type="NCBI Taxonomy" id="53985"/>
    <lineage>
        <taxon>Eukaryota</taxon>
        <taxon>Sar</taxon>
        <taxon>Stramenopiles</taxon>
        <taxon>Oomycota</taxon>
        <taxon>Peronosporomycetes</taxon>
        <taxon>Peronosporales</taxon>
        <taxon>Peronosporaceae</taxon>
        <taxon>Phytophthora</taxon>
    </lineage>
</organism>
<dbReference type="InterPro" id="IPR000569">
    <property type="entry name" value="HECT_dom"/>
</dbReference>
<evidence type="ECO:0000259" key="8">
    <source>
        <dbReference type="PROSITE" id="PS50237"/>
    </source>
</evidence>
<dbReference type="Gene3D" id="3.30.2160.10">
    <property type="entry name" value="Hect, E3 ligase catalytic domain"/>
    <property type="match status" value="1"/>
</dbReference>
<dbReference type="SUPFAM" id="SSF56204">
    <property type="entry name" value="Hect, E3 ligase catalytic domain"/>
    <property type="match status" value="1"/>
</dbReference>
<keyword evidence="5 6" id="KW-0833">Ubl conjugation pathway</keyword>
<feature type="domain" description="HECT" evidence="8">
    <location>
        <begin position="1157"/>
        <end position="1422"/>
    </location>
</feature>
<feature type="compositionally biased region" description="Low complexity" evidence="7">
    <location>
        <begin position="507"/>
        <end position="518"/>
    </location>
</feature>
<dbReference type="Proteomes" id="UP000440732">
    <property type="component" value="Unassembled WGS sequence"/>
</dbReference>
<sequence>MATAKRESIVKNFLDQRHPRKVGARKPSHPLRGHRHLVTLSEEELSRREQGWNDRFAVDPPPKSNKAPSPAHSPTFSTPPTPLTKESKIRNERAQYGNRGGKRFREPKKPSSGKLMPLGTLTKPPSESAQPTKEEKLRFKVLKAIDARETLLYQLSALILCTPVQESLFLPSRPTEPPTSTNVGRQQMRSRGGMALASTPLSRHGPNPGAMTNAREATKLAQQLATDLQVAGIQCVEGLVEWMLEAGAQSETPPPFLWRGRNYFLKMVSDLDFAEAELQVRGVNLDCFRKMNPLLIKPNQKLGRVLAAHSIIMEMVEFAKDMTPTELLALSGRMRDSSRDDDDASDTKVDAQTKLSAANVSELDSNDDPAPHSRRLGSGDNILVSGRDQEHHDHESAADLVNLLDESLDFIRSNSSREGGGNRTEPSSANEHDDDAENNAKYAASDIGPSTKSDAGDDSEADRLEPKDGGEPRTESPEFHEDEDEAGDNQSDYADNSMHGDVHNESEPSSPQSVSELSKITDVAENDGEVEHADNNSPADGVLQGATDLETLDNASGLTPERTKQSSARSKASDNQSEYDNSFDAEAGDAEEEEETEADTTPMQPQDAVELAAEEESADPNEPATPDDTEEDKDYDKSEDPMARQSAPVELPTSPEQALTSRTEENNPSDYENSFDEEGDDANEGKTNTELETDDLTPTADSATEAGASAINNNVPPIIGMQQGDHLLEPEREEPVEADDPQTISKRLVTELKRWTFLEDENRPTEVNARARLAWCDSRGLTETLQSHLSISECMEGSIISMLEQYGLAVLESPLESLLCSEVAQELDLARHLVNECNAVVGDICSTVADAMQRSIQLKNSLVSEMDISEVLEVAESVRQEYHDSTWGYLKTASTLLVSLCASGGNGFALQTKSRPAVSPGLSRLVKVFYPYLVNHPREELGDNWNPVSSVLAAMRLPMNQIYSLLDPMCKTLLLAVQLCGRSKQDSQDEDDITVFPKVTVVCDREDALQSSVEYVWQHHLSSEKVTPNFLLFPFFKSSFGEKLVDGVKVEEGEGKGPLKEWFVLVGKQLASKWKQLPTNKLSVEASPTQITASGNTMTIPGAARVVCPGFQLEWETNDGETISRVVNKVIEDDSFLLDRGVPTHSLSASQLRISKPNAAVFVYVQGSESYWLNENTVHSRETRNVLIFIGWFFASAMTHFSSIQLRIHPLFFRLLLNPQHCVTLEEIELFDPQLFKSLSGMKDMKPSDFAEYLKFEGADENLSVEAYIAKVLEEKFGPTSGIGWQIDCVHRGFTRVIAIDQLGRVGISEADLVESICGSVGGGCGDDFTVNEVFRVAADSDFTSCQPLTDAFWRTVNSFEPLLKRKFIKFVTGVDTLPLAGTEFLRIEMPFTAISGAEHEKCLQMLPQAHTCDNTLELPHYWKALCWRDQHNEREANSELEEELALLIDKKLRDAVEYSSGYGLDGTPAVAGVFADKTKDEEEEELAKEESYDSLGLPALSESQNEADLPTDSSQQSPRGSSHDKAGEGEEETAPAELEVAAEPPTAVRSPGPDESYDEYDWEDEEQSDS</sequence>
<feature type="compositionally biased region" description="Polar residues" evidence="7">
    <location>
        <begin position="1502"/>
        <end position="1521"/>
    </location>
</feature>
<accession>A0A6A3ZF41</accession>
<evidence type="ECO:0000313" key="21">
    <source>
        <dbReference type="Proteomes" id="UP000441208"/>
    </source>
</evidence>
<evidence type="ECO:0000256" key="3">
    <source>
        <dbReference type="ARBA" id="ARBA00012485"/>
    </source>
</evidence>
<evidence type="ECO:0000313" key="17">
    <source>
        <dbReference type="Proteomes" id="UP000433483"/>
    </source>
</evidence>
<dbReference type="Proteomes" id="UP000429523">
    <property type="component" value="Unassembled WGS sequence"/>
</dbReference>
<dbReference type="EMBL" id="QXGD01000054">
    <property type="protein sequence ID" value="KAE9255835.1"/>
    <property type="molecule type" value="Genomic_DNA"/>
</dbReference>
<keyword evidence="17" id="KW-1185">Reference proteome</keyword>
<feature type="compositionally biased region" description="Acidic residues" evidence="7">
    <location>
        <begin position="1556"/>
        <end position="1571"/>
    </location>
</feature>
<feature type="compositionally biased region" description="Basic residues" evidence="7">
    <location>
        <begin position="18"/>
        <end position="37"/>
    </location>
</feature>
<evidence type="ECO:0000313" key="12">
    <source>
        <dbReference type="EMBL" id="KAE9150473.1"/>
    </source>
</evidence>
<feature type="compositionally biased region" description="Polar residues" evidence="7">
    <location>
        <begin position="565"/>
        <end position="580"/>
    </location>
</feature>
<dbReference type="GO" id="GO:0061630">
    <property type="term" value="F:ubiquitin protein ligase activity"/>
    <property type="evidence" value="ECO:0007669"/>
    <property type="project" value="UniProtKB-EC"/>
</dbReference>
<dbReference type="EMBL" id="QXFZ01000052">
    <property type="protein sequence ID" value="KAE9136859.1"/>
    <property type="molecule type" value="Genomic_DNA"/>
</dbReference>
<comment type="caution">
    <text evidence="13">The sequence shown here is derived from an EMBL/GenBank/DDBJ whole genome shotgun (WGS) entry which is preliminary data.</text>
</comment>
<evidence type="ECO:0000313" key="19">
    <source>
        <dbReference type="Proteomes" id="UP000440367"/>
    </source>
</evidence>
<dbReference type="EMBL" id="QXGB01000048">
    <property type="protein sequence ID" value="KAE9234385.1"/>
    <property type="molecule type" value="Genomic_DNA"/>
</dbReference>
<comment type="catalytic activity">
    <reaction evidence="1">
        <text>S-ubiquitinyl-[E2 ubiquitin-conjugating enzyme]-L-cysteine + [acceptor protein]-L-lysine = [E2 ubiquitin-conjugating enzyme]-L-cysteine + N(6)-ubiquitinyl-[acceptor protein]-L-lysine.</text>
        <dbReference type="EC" id="2.3.2.26"/>
    </reaction>
</comment>